<feature type="transmembrane region" description="Helical" evidence="4">
    <location>
        <begin position="183"/>
        <end position="205"/>
    </location>
</feature>
<dbReference type="Gene3D" id="2.60.40.2380">
    <property type="match status" value="1"/>
</dbReference>
<gene>
    <name evidence="7" type="ORF">HELGO_WM51720</name>
</gene>
<dbReference type="Pfam" id="PF07695">
    <property type="entry name" value="7TMR-DISM_7TM"/>
    <property type="match status" value="1"/>
</dbReference>
<dbReference type="SMART" id="SM00388">
    <property type="entry name" value="HisKA"/>
    <property type="match status" value="1"/>
</dbReference>
<name>A0A6S6T8F2_9GAMM</name>
<dbReference type="InterPro" id="IPR050956">
    <property type="entry name" value="2C_system_His_kinase"/>
</dbReference>
<dbReference type="PROSITE" id="PS50109">
    <property type="entry name" value="HIS_KIN"/>
    <property type="match status" value="1"/>
</dbReference>
<reference evidence="7" key="1">
    <citation type="submission" date="2020-01" db="EMBL/GenBank/DDBJ databases">
        <authorList>
            <person name="Meier V. D."/>
            <person name="Meier V D."/>
        </authorList>
    </citation>
    <scope>NUCLEOTIDE SEQUENCE</scope>
    <source>
        <strain evidence="7">HLG_WM_MAG_08</strain>
    </source>
</reference>
<sequence>MLRYSFIILLTFFCLANKTLASSPPSGVILTGQADMLSLSPYLEVLEDSGRSLSIEQVTSSAHTQQFYPNTQAIPNFGRTRSAYWIRFKLENRSEQKWYARINALSGHDVALYVLDSAGEEVTGRVAQYMPRYGLHAWSLTLPEQEPLQFYWRATNGDSIFSLPVELFTADAFVEQTRVDSTLYASIIAALLIIAAYNLLSFLLLREKSYLTLTVHIVSIAAIIQFNHSVYNGLGFLKDTDAHFFTAPIYIAAISLLIFCRQLLQLPQKTPRVDRVLRWTAYLSIILMCVTGWIPGGTFLPSLTALFTFALIIIASFIRSLQGYRIAQYFLLIFMLVILIVIPNALINVFDETHWQSAKFYSTGIATSLFLLLLSVVQAEKVRELREQKQRAIVNREATNNFLMTISHELRTPMHIMAGIGEMLRNTPLDRTQTDYLHKFETASRHMLSLVNDILDLGSISQGEMAFKRDNEPFELQQLLDELGRLFSISVKQKGLTLVLPDIDPSVPVFFGDAKRL</sequence>
<evidence type="ECO:0000259" key="6">
    <source>
        <dbReference type="PROSITE" id="PS50109"/>
    </source>
</evidence>
<keyword evidence="4" id="KW-1133">Transmembrane helix</keyword>
<keyword evidence="4" id="KW-0472">Membrane</keyword>
<keyword evidence="7" id="KW-0808">Transferase</keyword>
<feature type="transmembrane region" description="Helical" evidence="4">
    <location>
        <begin position="300"/>
        <end position="318"/>
    </location>
</feature>
<dbReference type="AlphaFoldDB" id="A0A6S6T8F2"/>
<feature type="transmembrane region" description="Helical" evidence="4">
    <location>
        <begin position="330"/>
        <end position="348"/>
    </location>
</feature>
<keyword evidence="7" id="KW-0418">Kinase</keyword>
<feature type="transmembrane region" description="Helical" evidence="4">
    <location>
        <begin position="360"/>
        <end position="379"/>
    </location>
</feature>
<evidence type="ECO:0000256" key="5">
    <source>
        <dbReference type="SAM" id="SignalP"/>
    </source>
</evidence>
<protein>
    <recommendedName>
        <fullName evidence="2">histidine kinase</fullName>
        <ecNumber evidence="2">2.7.13.3</ecNumber>
    </recommendedName>
</protein>
<keyword evidence="3" id="KW-0597">Phosphoprotein</keyword>
<dbReference type="InterPro" id="IPR003661">
    <property type="entry name" value="HisK_dim/P_dom"/>
</dbReference>
<organism evidence="7">
    <name type="scientific">uncultured Thiotrichaceae bacterium</name>
    <dbReference type="NCBI Taxonomy" id="298394"/>
    <lineage>
        <taxon>Bacteria</taxon>
        <taxon>Pseudomonadati</taxon>
        <taxon>Pseudomonadota</taxon>
        <taxon>Gammaproteobacteria</taxon>
        <taxon>Thiotrichales</taxon>
        <taxon>Thiotrichaceae</taxon>
        <taxon>environmental samples</taxon>
    </lineage>
</organism>
<dbReference type="Pfam" id="PF07696">
    <property type="entry name" value="7TMR-DISMED2"/>
    <property type="match status" value="1"/>
</dbReference>
<dbReference type="Gene3D" id="1.10.287.130">
    <property type="match status" value="1"/>
</dbReference>
<accession>A0A6S6T8F2</accession>
<comment type="catalytic activity">
    <reaction evidence="1">
        <text>ATP + protein L-histidine = ADP + protein N-phospho-L-histidine.</text>
        <dbReference type="EC" id="2.7.13.3"/>
    </reaction>
</comment>
<evidence type="ECO:0000313" key="7">
    <source>
        <dbReference type="EMBL" id="CAA6819581.1"/>
    </source>
</evidence>
<dbReference type="PANTHER" id="PTHR43719:SF28">
    <property type="entry name" value="PEROXIDE STRESS-ACTIVATED HISTIDINE KINASE MAK1-RELATED"/>
    <property type="match status" value="1"/>
</dbReference>
<keyword evidence="5" id="KW-0732">Signal</keyword>
<evidence type="ECO:0000256" key="3">
    <source>
        <dbReference type="ARBA" id="ARBA00022553"/>
    </source>
</evidence>
<dbReference type="EC" id="2.7.13.3" evidence="2"/>
<dbReference type="InterPro" id="IPR036097">
    <property type="entry name" value="HisK_dim/P_sf"/>
</dbReference>
<keyword evidence="4" id="KW-0812">Transmembrane</keyword>
<feature type="transmembrane region" description="Helical" evidence="4">
    <location>
        <begin position="242"/>
        <end position="264"/>
    </location>
</feature>
<feature type="domain" description="Histidine kinase" evidence="6">
    <location>
        <begin position="405"/>
        <end position="517"/>
    </location>
</feature>
<feature type="transmembrane region" description="Helical" evidence="4">
    <location>
        <begin position="276"/>
        <end position="294"/>
    </location>
</feature>
<dbReference type="Pfam" id="PF00512">
    <property type="entry name" value="HisKA"/>
    <property type="match status" value="1"/>
</dbReference>
<dbReference type="InterPro" id="IPR005467">
    <property type="entry name" value="His_kinase_dom"/>
</dbReference>
<proteinExistence type="predicted"/>
<dbReference type="SUPFAM" id="SSF47384">
    <property type="entry name" value="Homodimeric domain of signal transducing histidine kinase"/>
    <property type="match status" value="1"/>
</dbReference>
<feature type="non-terminal residue" evidence="7">
    <location>
        <position position="517"/>
    </location>
</feature>
<feature type="chain" id="PRO_5028169252" description="histidine kinase" evidence="5">
    <location>
        <begin position="22"/>
        <end position="517"/>
    </location>
</feature>
<evidence type="ECO:0000256" key="4">
    <source>
        <dbReference type="SAM" id="Phobius"/>
    </source>
</evidence>
<feature type="transmembrane region" description="Helical" evidence="4">
    <location>
        <begin position="210"/>
        <end position="230"/>
    </location>
</feature>
<dbReference type="CDD" id="cd00082">
    <property type="entry name" value="HisKA"/>
    <property type="match status" value="1"/>
</dbReference>
<dbReference type="InterPro" id="IPR011623">
    <property type="entry name" value="7TMR_DISM_rcpt_extracell_dom1"/>
</dbReference>
<evidence type="ECO:0000256" key="2">
    <source>
        <dbReference type="ARBA" id="ARBA00012438"/>
    </source>
</evidence>
<dbReference type="InterPro" id="IPR011622">
    <property type="entry name" value="7TMR_DISM_rcpt_extracell_dom2"/>
</dbReference>
<dbReference type="PANTHER" id="PTHR43719">
    <property type="entry name" value="TWO-COMPONENT HISTIDINE KINASE"/>
    <property type="match status" value="1"/>
</dbReference>
<evidence type="ECO:0000256" key="1">
    <source>
        <dbReference type="ARBA" id="ARBA00000085"/>
    </source>
</evidence>
<dbReference type="EMBL" id="CACVAV010000302">
    <property type="protein sequence ID" value="CAA6819581.1"/>
    <property type="molecule type" value="Genomic_DNA"/>
</dbReference>
<feature type="signal peptide" evidence="5">
    <location>
        <begin position="1"/>
        <end position="21"/>
    </location>
</feature>
<dbReference type="GO" id="GO:0000155">
    <property type="term" value="F:phosphorelay sensor kinase activity"/>
    <property type="evidence" value="ECO:0007669"/>
    <property type="project" value="InterPro"/>
</dbReference>